<dbReference type="InterPro" id="IPR018234">
    <property type="entry name" value="GTP_CycHdrlase_I_CS"/>
</dbReference>
<dbReference type="PANTHER" id="PTHR11109">
    <property type="entry name" value="GTP CYCLOHYDROLASE I"/>
    <property type="match status" value="1"/>
</dbReference>
<dbReference type="PANTHER" id="PTHR11109:SF7">
    <property type="entry name" value="GTP CYCLOHYDROLASE 1"/>
    <property type="match status" value="1"/>
</dbReference>
<evidence type="ECO:0000256" key="5">
    <source>
        <dbReference type="HAMAP-Rule" id="MF_00223"/>
    </source>
</evidence>
<dbReference type="GO" id="GO:0046654">
    <property type="term" value="P:tetrahydrofolate biosynthetic process"/>
    <property type="evidence" value="ECO:0007669"/>
    <property type="project" value="UniProtKB-UniRule"/>
</dbReference>
<comment type="pathway">
    <text evidence="2 5">Cofactor biosynthesis; 7,8-dihydroneopterin triphosphate biosynthesis; 7,8-dihydroneopterin triphosphate from GTP: step 1/1.</text>
</comment>
<dbReference type="GO" id="GO:0005525">
    <property type="term" value="F:GTP binding"/>
    <property type="evidence" value="ECO:0007669"/>
    <property type="project" value="UniProtKB-KW"/>
</dbReference>
<dbReference type="SUPFAM" id="SSF55620">
    <property type="entry name" value="Tetrahydrobiopterin biosynthesis enzymes-like"/>
    <property type="match status" value="1"/>
</dbReference>
<comment type="caution">
    <text evidence="7">The sequence shown here is derived from an EMBL/GenBank/DDBJ whole genome shotgun (WGS) entry which is preliminary data.</text>
</comment>
<keyword evidence="4 5" id="KW-0378">Hydrolase</keyword>
<comment type="catalytic activity">
    <reaction evidence="1 5">
        <text>GTP + H2O = 7,8-dihydroneopterin 3'-triphosphate + formate + H(+)</text>
        <dbReference type="Rhea" id="RHEA:17473"/>
        <dbReference type="ChEBI" id="CHEBI:15377"/>
        <dbReference type="ChEBI" id="CHEBI:15378"/>
        <dbReference type="ChEBI" id="CHEBI:15740"/>
        <dbReference type="ChEBI" id="CHEBI:37565"/>
        <dbReference type="ChEBI" id="CHEBI:58462"/>
        <dbReference type="EC" id="3.5.4.16"/>
    </reaction>
</comment>
<evidence type="ECO:0000256" key="1">
    <source>
        <dbReference type="ARBA" id="ARBA00001052"/>
    </source>
</evidence>
<gene>
    <name evidence="5 7" type="primary">folE</name>
    <name evidence="7" type="ORF">IAA83_05245</name>
</gene>
<dbReference type="NCBIfam" id="NF006825">
    <property type="entry name" value="PRK09347.1-2"/>
    <property type="match status" value="1"/>
</dbReference>
<dbReference type="GO" id="GO:0006729">
    <property type="term" value="P:tetrahydrobiopterin biosynthetic process"/>
    <property type="evidence" value="ECO:0007669"/>
    <property type="project" value="TreeGrafter"/>
</dbReference>
<feature type="binding site" evidence="5">
    <location>
        <position position="139"/>
    </location>
    <ligand>
        <name>Zn(2+)</name>
        <dbReference type="ChEBI" id="CHEBI:29105"/>
    </ligand>
</feature>
<evidence type="ECO:0000259" key="6">
    <source>
        <dbReference type="Pfam" id="PF01227"/>
    </source>
</evidence>
<keyword evidence="3 5" id="KW-0554">One-carbon metabolism</keyword>
<dbReference type="InterPro" id="IPR043134">
    <property type="entry name" value="GTP-CH-I_N"/>
</dbReference>
<dbReference type="GO" id="GO:0003934">
    <property type="term" value="F:GTP cyclohydrolase I activity"/>
    <property type="evidence" value="ECO:0007669"/>
    <property type="project" value="UniProtKB-UniRule"/>
</dbReference>
<dbReference type="EC" id="3.5.4.16" evidence="5"/>
<dbReference type="NCBIfam" id="TIGR00063">
    <property type="entry name" value="folE"/>
    <property type="match status" value="1"/>
</dbReference>
<reference evidence="7" key="2">
    <citation type="journal article" date="2021" name="PeerJ">
        <title>Extensive microbial diversity within the chicken gut microbiome revealed by metagenomics and culture.</title>
        <authorList>
            <person name="Gilroy R."/>
            <person name="Ravi A."/>
            <person name="Getino M."/>
            <person name="Pursley I."/>
            <person name="Horton D.L."/>
            <person name="Alikhan N.F."/>
            <person name="Baker D."/>
            <person name="Gharbi K."/>
            <person name="Hall N."/>
            <person name="Watson M."/>
            <person name="Adriaenssens E.M."/>
            <person name="Foster-Nyarko E."/>
            <person name="Jarju S."/>
            <person name="Secka A."/>
            <person name="Antonio M."/>
            <person name="Oren A."/>
            <person name="Chaudhuri R.R."/>
            <person name="La Ragione R."/>
            <person name="Hildebrand F."/>
            <person name="Pallen M.J."/>
        </authorList>
    </citation>
    <scope>NUCLEOTIDE SEQUENCE</scope>
    <source>
        <strain evidence="7">ChiBcec16-1751</strain>
    </source>
</reference>
<keyword evidence="5" id="KW-0862">Zinc</keyword>
<dbReference type="PROSITE" id="PS00860">
    <property type="entry name" value="GTP_CYCLOHYDROL_1_2"/>
    <property type="match status" value="1"/>
</dbReference>
<keyword evidence="5" id="KW-0547">Nucleotide-binding</keyword>
<organism evidence="7 8">
    <name type="scientific">Candidatus Avoscillospira avistercoris</name>
    <dbReference type="NCBI Taxonomy" id="2840707"/>
    <lineage>
        <taxon>Bacteria</taxon>
        <taxon>Bacillati</taxon>
        <taxon>Bacillota</taxon>
        <taxon>Clostridia</taxon>
        <taxon>Eubacteriales</taxon>
        <taxon>Oscillospiraceae</taxon>
        <taxon>Oscillospiraceae incertae sedis</taxon>
        <taxon>Candidatus Avoscillospira</taxon>
    </lineage>
</organism>
<dbReference type="HAMAP" id="MF_00223">
    <property type="entry name" value="FolE"/>
    <property type="match status" value="1"/>
</dbReference>
<evidence type="ECO:0000256" key="2">
    <source>
        <dbReference type="ARBA" id="ARBA00005080"/>
    </source>
</evidence>
<evidence type="ECO:0000313" key="7">
    <source>
        <dbReference type="EMBL" id="HIS64760.1"/>
    </source>
</evidence>
<reference evidence="7" key="1">
    <citation type="submission" date="2020-10" db="EMBL/GenBank/DDBJ databases">
        <authorList>
            <person name="Gilroy R."/>
        </authorList>
    </citation>
    <scope>NUCLEOTIDE SEQUENCE</scope>
    <source>
        <strain evidence="7">ChiBcec16-1751</strain>
    </source>
</reference>
<dbReference type="Gene3D" id="1.10.286.10">
    <property type="match status" value="1"/>
</dbReference>
<dbReference type="Gene3D" id="3.30.1130.10">
    <property type="match status" value="1"/>
</dbReference>
<feature type="domain" description="GTP cyclohydrolase I" evidence="6">
    <location>
        <begin position="68"/>
        <end position="243"/>
    </location>
</feature>
<comment type="subunit">
    <text evidence="5">Homopolymer.</text>
</comment>
<accession>A0A9D1F9A1</accession>
<evidence type="ECO:0000313" key="8">
    <source>
        <dbReference type="Proteomes" id="UP000886741"/>
    </source>
</evidence>
<proteinExistence type="inferred from homology"/>
<protein>
    <recommendedName>
        <fullName evidence="5">GTP cyclohydrolase 1</fullName>
        <ecNumber evidence="5">3.5.4.16</ecNumber>
    </recommendedName>
    <alternativeName>
        <fullName evidence="5">GTP cyclohydrolase I</fullName>
        <shortName evidence="5">GTP-CH-I</shortName>
    </alternativeName>
</protein>
<comment type="similarity">
    <text evidence="5">Belongs to the GTP cyclohydrolase I family.</text>
</comment>
<evidence type="ECO:0000256" key="3">
    <source>
        <dbReference type="ARBA" id="ARBA00022563"/>
    </source>
</evidence>
<feature type="binding site" evidence="5">
    <location>
        <position position="136"/>
    </location>
    <ligand>
        <name>Zn(2+)</name>
        <dbReference type="ChEBI" id="CHEBI:29105"/>
    </ligand>
</feature>
<dbReference type="GO" id="GO:0008270">
    <property type="term" value="F:zinc ion binding"/>
    <property type="evidence" value="ECO:0007669"/>
    <property type="project" value="UniProtKB-UniRule"/>
</dbReference>
<dbReference type="FunFam" id="1.10.286.10:FF:000001">
    <property type="entry name" value="GTP cyclohydrolase 1"/>
    <property type="match status" value="1"/>
</dbReference>
<dbReference type="AlphaFoldDB" id="A0A9D1F9A1"/>
<dbReference type="Pfam" id="PF01227">
    <property type="entry name" value="GTP_cyclohydroI"/>
    <property type="match status" value="1"/>
</dbReference>
<name>A0A9D1F9A1_9FIRM</name>
<dbReference type="Proteomes" id="UP000886741">
    <property type="component" value="Unassembled WGS sequence"/>
</dbReference>
<keyword evidence="5" id="KW-0479">Metal-binding</keyword>
<dbReference type="GO" id="GO:0006730">
    <property type="term" value="P:one-carbon metabolic process"/>
    <property type="evidence" value="ECO:0007669"/>
    <property type="project" value="UniProtKB-UniRule"/>
</dbReference>
<feature type="binding site" evidence="5">
    <location>
        <position position="207"/>
    </location>
    <ligand>
        <name>Zn(2+)</name>
        <dbReference type="ChEBI" id="CHEBI:29105"/>
    </ligand>
</feature>
<dbReference type="PROSITE" id="PS00859">
    <property type="entry name" value="GTP_CYCLOHYDROL_1_1"/>
    <property type="match status" value="1"/>
</dbReference>
<dbReference type="InterPro" id="IPR020602">
    <property type="entry name" value="GTP_CycHdrlase_I_dom"/>
</dbReference>
<evidence type="ECO:0000256" key="4">
    <source>
        <dbReference type="ARBA" id="ARBA00022801"/>
    </source>
</evidence>
<dbReference type="InterPro" id="IPR043133">
    <property type="entry name" value="GTP-CH-I_C/QueF"/>
</dbReference>
<sequence>MRSPHPLQHTDETIHLDCEGGVQPFQDGCAVLSIPTAHSHRDAFLCLASRPEKKKRRNTSMMDQDKIREGVRLLLEGIGEDVNREGLLETPDRIARMCEQIFGGLYEDPGAHLAKQFQAVNNNMVLEKDILFYSVCEHHLLPFYGKAHVAYIPDGRVAGLSKLARTVEVFARRPQIQENMTAQIADALEQHLHPKGVMVMLEAEHMCMTMRGVQKPGSKTVTTIVRGVFAEDLSLQQTFLQMVK</sequence>
<dbReference type="InterPro" id="IPR001474">
    <property type="entry name" value="GTP_CycHdrlase_I"/>
</dbReference>
<dbReference type="GO" id="GO:0005737">
    <property type="term" value="C:cytoplasm"/>
    <property type="evidence" value="ECO:0007669"/>
    <property type="project" value="TreeGrafter"/>
</dbReference>
<keyword evidence="5" id="KW-0342">GTP-binding</keyword>
<dbReference type="NCBIfam" id="NF006826">
    <property type="entry name" value="PRK09347.1-3"/>
    <property type="match status" value="1"/>
</dbReference>
<dbReference type="EMBL" id="DVJJ01000079">
    <property type="protein sequence ID" value="HIS64760.1"/>
    <property type="molecule type" value="Genomic_DNA"/>
</dbReference>
<dbReference type="FunFam" id="3.30.1130.10:FF:000001">
    <property type="entry name" value="GTP cyclohydrolase 1"/>
    <property type="match status" value="1"/>
</dbReference>